<evidence type="ECO:0000313" key="2">
    <source>
        <dbReference type="EMBL" id="KAL3512703.1"/>
    </source>
</evidence>
<reference evidence="2 3" key="1">
    <citation type="submission" date="2024-11" db="EMBL/GenBank/DDBJ databases">
        <title>A near-complete genome assembly of Cinchona calisaya.</title>
        <authorList>
            <person name="Lian D.C."/>
            <person name="Zhao X.W."/>
            <person name="Wei L."/>
        </authorList>
    </citation>
    <scope>NUCLEOTIDE SEQUENCE [LARGE SCALE GENOMIC DNA]</scope>
    <source>
        <tissue evidence="2">Nenye</tissue>
    </source>
</reference>
<feature type="domain" description="NFP/LYK4/5 first LysM" evidence="1">
    <location>
        <begin position="35"/>
        <end position="93"/>
    </location>
</feature>
<dbReference type="PANTHER" id="PTHR45927:SF9">
    <property type="entry name" value="FAMILY PROTEIN _ PEPTIDOGLYCAN-BINDING LYSM DOMAIN-CONTAINING PROTEIN, PUTATIVE-RELATED"/>
    <property type="match status" value="1"/>
</dbReference>
<gene>
    <name evidence="2" type="ORF">ACH5RR_025420</name>
</gene>
<protein>
    <recommendedName>
        <fullName evidence="1">NFP/LYK4/5 first LysM domain-containing protein</fullName>
    </recommendedName>
</protein>
<evidence type="ECO:0000313" key="3">
    <source>
        <dbReference type="Proteomes" id="UP001630127"/>
    </source>
</evidence>
<name>A0ABD2Z4K9_9GENT</name>
<dbReference type="InterPro" id="IPR056561">
    <property type="entry name" value="NFP_LYK_LysM1"/>
</dbReference>
<keyword evidence="3" id="KW-1185">Reference proteome</keyword>
<dbReference type="AlphaFoldDB" id="A0ABD2Z4K9"/>
<sequence>MLKTTIPQHNYDNCNCTSEIHVPNSNYQCSSNGSSCETFIVYRARKDYQTPASIACLFNSGIADLLPYNNLSQVDQNLLQPCQEIIIPVICSCLKDTFYYAVYPHNASHLDSLSAVAGEIFEGLEELRIATQNFDECSTIGEGVYRGKFGHS</sequence>
<dbReference type="Pfam" id="PF23446">
    <property type="entry name" value="LysM1_NFP_LYK"/>
    <property type="match status" value="1"/>
</dbReference>
<dbReference type="Proteomes" id="UP001630127">
    <property type="component" value="Unassembled WGS sequence"/>
</dbReference>
<accession>A0ABD2Z4K9</accession>
<comment type="caution">
    <text evidence="2">The sequence shown here is derived from an EMBL/GenBank/DDBJ whole genome shotgun (WGS) entry which is preliminary data.</text>
</comment>
<proteinExistence type="predicted"/>
<organism evidence="2 3">
    <name type="scientific">Cinchona calisaya</name>
    <dbReference type="NCBI Taxonomy" id="153742"/>
    <lineage>
        <taxon>Eukaryota</taxon>
        <taxon>Viridiplantae</taxon>
        <taxon>Streptophyta</taxon>
        <taxon>Embryophyta</taxon>
        <taxon>Tracheophyta</taxon>
        <taxon>Spermatophyta</taxon>
        <taxon>Magnoliopsida</taxon>
        <taxon>eudicotyledons</taxon>
        <taxon>Gunneridae</taxon>
        <taxon>Pentapetalae</taxon>
        <taxon>asterids</taxon>
        <taxon>lamiids</taxon>
        <taxon>Gentianales</taxon>
        <taxon>Rubiaceae</taxon>
        <taxon>Cinchonoideae</taxon>
        <taxon>Cinchoneae</taxon>
        <taxon>Cinchona</taxon>
    </lineage>
</organism>
<dbReference type="InterPro" id="IPR052611">
    <property type="entry name" value="Plant_RLK_LysM"/>
</dbReference>
<dbReference type="PANTHER" id="PTHR45927">
    <property type="entry name" value="LYSM-DOMAIN RECEPTOR-LIKE KINASE-RELATED"/>
    <property type="match status" value="1"/>
</dbReference>
<dbReference type="EMBL" id="JBJUIK010000011">
    <property type="protein sequence ID" value="KAL3512703.1"/>
    <property type="molecule type" value="Genomic_DNA"/>
</dbReference>
<evidence type="ECO:0000259" key="1">
    <source>
        <dbReference type="Pfam" id="PF23446"/>
    </source>
</evidence>